<evidence type="ECO:0000313" key="1">
    <source>
        <dbReference type="EMBL" id="VEP14486.1"/>
    </source>
</evidence>
<organism evidence="1 2">
    <name type="scientific">Hyella patelloides LEGE 07179</name>
    <dbReference type="NCBI Taxonomy" id="945734"/>
    <lineage>
        <taxon>Bacteria</taxon>
        <taxon>Bacillati</taxon>
        <taxon>Cyanobacteriota</taxon>
        <taxon>Cyanophyceae</taxon>
        <taxon>Pleurocapsales</taxon>
        <taxon>Hyellaceae</taxon>
        <taxon>Hyella</taxon>
    </lineage>
</organism>
<dbReference type="RefSeq" id="WP_144873112.1">
    <property type="nucleotide sequence ID" value="NZ_LR214011.1"/>
</dbReference>
<dbReference type="Proteomes" id="UP000320055">
    <property type="component" value="Unassembled WGS sequence"/>
</dbReference>
<name>A0A563VSX1_9CYAN</name>
<protein>
    <submittedName>
        <fullName evidence="1">Uncharacterized protein</fullName>
    </submittedName>
</protein>
<sequence length="246" mass="29076">MLRKEPPFTNSEETKQERRDIVSAYNKIYYSKGEMPEKIGDLRELLKIKYEQLHSKKMSDKKLDEFAYVWHPKYNFRKDKDVENQKYFQSYGCLTGNYYPSTTSFDEGTLVTKRGVLPATIAKEFPQKLKELKSVKNSERQLYVCWLRGQPEPPFYNCMLVKPMRFIPYHLLKESAFFKVRGIVTRIESEKTFLKVQRNQGKKPDLTAFELLVLDCPKGMKVGEFWKIEAKFQEGFLCCKQAKQVK</sequence>
<reference evidence="1 2" key="1">
    <citation type="submission" date="2019-01" db="EMBL/GenBank/DDBJ databases">
        <authorList>
            <person name="Brito A."/>
        </authorList>
    </citation>
    <scope>NUCLEOTIDE SEQUENCE [LARGE SCALE GENOMIC DNA]</scope>
    <source>
        <strain evidence="1">1</strain>
    </source>
</reference>
<dbReference type="EMBL" id="CAACVJ010000188">
    <property type="protein sequence ID" value="VEP14486.1"/>
    <property type="molecule type" value="Genomic_DNA"/>
</dbReference>
<dbReference type="OrthoDB" id="462798at2"/>
<proteinExistence type="predicted"/>
<keyword evidence="2" id="KW-1185">Reference proteome</keyword>
<evidence type="ECO:0000313" key="2">
    <source>
        <dbReference type="Proteomes" id="UP000320055"/>
    </source>
</evidence>
<accession>A0A563VSX1</accession>
<dbReference type="AlphaFoldDB" id="A0A563VSX1"/>
<gene>
    <name evidence="1" type="ORF">H1P_2680008</name>
</gene>